<protein>
    <submittedName>
        <fullName evidence="2">Uncharacterized protein</fullName>
    </submittedName>
</protein>
<keyword evidence="1" id="KW-0812">Transmembrane</keyword>
<gene>
    <name evidence="2" type="ORF">HGA03_07290</name>
</gene>
<dbReference type="AlphaFoldDB" id="A0A7X6KUT1"/>
<keyword evidence="3" id="KW-1185">Reference proteome</keyword>
<name>A0A7X6KUT1_9CELL</name>
<dbReference type="EMBL" id="JAAXOX010000003">
    <property type="protein sequence ID" value="NKY22470.1"/>
    <property type="molecule type" value="Genomic_DNA"/>
</dbReference>
<evidence type="ECO:0000256" key="1">
    <source>
        <dbReference type="SAM" id="Phobius"/>
    </source>
</evidence>
<evidence type="ECO:0000313" key="2">
    <source>
        <dbReference type="EMBL" id="NKY22470.1"/>
    </source>
</evidence>
<proteinExistence type="predicted"/>
<feature type="transmembrane region" description="Helical" evidence="1">
    <location>
        <begin position="23"/>
        <end position="48"/>
    </location>
</feature>
<keyword evidence="1" id="KW-0472">Membrane</keyword>
<evidence type="ECO:0000313" key="3">
    <source>
        <dbReference type="Proteomes" id="UP000581206"/>
    </source>
</evidence>
<reference evidence="2 3" key="1">
    <citation type="submission" date="2020-04" db="EMBL/GenBank/DDBJ databases">
        <title>MicrobeNet Type strains.</title>
        <authorList>
            <person name="Nicholson A.C."/>
        </authorList>
    </citation>
    <scope>NUCLEOTIDE SEQUENCE [LARGE SCALE GENOMIC DNA]</scope>
    <source>
        <strain evidence="2 3">ATCC BAA-788</strain>
    </source>
</reference>
<feature type="transmembrane region" description="Helical" evidence="1">
    <location>
        <begin position="68"/>
        <end position="89"/>
    </location>
</feature>
<comment type="caution">
    <text evidence="2">The sequence shown here is derived from an EMBL/GenBank/DDBJ whole genome shotgun (WGS) entry which is preliminary data.</text>
</comment>
<organism evidence="2 3">
    <name type="scientific">Cellulomonas denverensis</name>
    <dbReference type="NCBI Taxonomy" id="264297"/>
    <lineage>
        <taxon>Bacteria</taxon>
        <taxon>Bacillati</taxon>
        <taxon>Actinomycetota</taxon>
        <taxon>Actinomycetes</taxon>
        <taxon>Micrococcales</taxon>
        <taxon>Cellulomonadaceae</taxon>
        <taxon>Cellulomonas</taxon>
    </lineage>
</organism>
<dbReference type="Proteomes" id="UP000581206">
    <property type="component" value="Unassembled WGS sequence"/>
</dbReference>
<accession>A0A7X6KUT1</accession>
<feature type="transmembrane region" description="Helical" evidence="1">
    <location>
        <begin position="101"/>
        <end position="122"/>
    </location>
</feature>
<dbReference type="RefSeq" id="WP_168629602.1">
    <property type="nucleotide sequence ID" value="NZ_BONL01000013.1"/>
</dbReference>
<sequence>MFPPPVPHAALPPSSRGAEQRGMVAVCLAGAVVVLGSVVRVITHWMVYTASSQGSMDQFRVVNFLDSAWTVLALALAGAGLGLGLSALIGPRSTRARVLGALATGVCGYALITHLVGLGLTMSTSLFD</sequence>
<keyword evidence="1" id="KW-1133">Transmembrane helix</keyword>